<feature type="signal peptide" evidence="2">
    <location>
        <begin position="1"/>
        <end position="19"/>
    </location>
</feature>
<dbReference type="PANTHER" id="PTHR22917">
    <property type="entry name" value="HEMOPEXIN DOMAIN-CONTAINING PROTEIN"/>
    <property type="match status" value="1"/>
</dbReference>
<dbReference type="AlphaFoldDB" id="A0A7C8JH55"/>
<name>A0A7C8JH55_ORBOL</name>
<feature type="chain" id="PRO_5028948437" description="PA14 domain-containing protein" evidence="2">
    <location>
        <begin position="20"/>
        <end position="1069"/>
    </location>
</feature>
<evidence type="ECO:0008006" key="5">
    <source>
        <dbReference type="Google" id="ProtNLM"/>
    </source>
</evidence>
<feature type="region of interest" description="Disordered" evidence="1">
    <location>
        <begin position="292"/>
        <end position="324"/>
    </location>
</feature>
<feature type="compositionally biased region" description="Low complexity" evidence="1">
    <location>
        <begin position="292"/>
        <end position="321"/>
    </location>
</feature>
<dbReference type="Proteomes" id="UP000480548">
    <property type="component" value="Unassembled WGS sequence"/>
</dbReference>
<reference evidence="3 4" key="1">
    <citation type="submission" date="2019-06" db="EMBL/GenBank/DDBJ databases">
        <authorList>
            <person name="Palmer J.M."/>
        </authorList>
    </citation>
    <scope>NUCLEOTIDE SEQUENCE [LARGE SCALE GENOMIC DNA]</scope>
    <source>
        <strain evidence="3 4">TWF703</strain>
    </source>
</reference>
<comment type="caution">
    <text evidence="3">The sequence shown here is derived from an EMBL/GenBank/DDBJ whole genome shotgun (WGS) entry which is preliminary data.</text>
</comment>
<dbReference type="EMBL" id="WIQZ01000109">
    <property type="protein sequence ID" value="KAF3123517.1"/>
    <property type="molecule type" value="Genomic_DNA"/>
</dbReference>
<proteinExistence type="predicted"/>
<feature type="region of interest" description="Disordered" evidence="1">
    <location>
        <begin position="73"/>
        <end position="108"/>
    </location>
</feature>
<organism evidence="3 4">
    <name type="scientific">Orbilia oligospora</name>
    <name type="common">Nematode-trapping fungus</name>
    <name type="synonym">Arthrobotrys oligospora</name>
    <dbReference type="NCBI Taxonomy" id="2813651"/>
    <lineage>
        <taxon>Eukaryota</taxon>
        <taxon>Fungi</taxon>
        <taxon>Dikarya</taxon>
        <taxon>Ascomycota</taxon>
        <taxon>Pezizomycotina</taxon>
        <taxon>Orbiliomycetes</taxon>
        <taxon>Orbiliales</taxon>
        <taxon>Orbiliaceae</taxon>
        <taxon>Orbilia</taxon>
    </lineage>
</organism>
<evidence type="ECO:0000256" key="2">
    <source>
        <dbReference type="SAM" id="SignalP"/>
    </source>
</evidence>
<gene>
    <name evidence="3" type="ORF">TWF703_000729</name>
</gene>
<protein>
    <recommendedName>
        <fullName evidence="5">PA14 domain-containing protein</fullName>
    </recommendedName>
</protein>
<evidence type="ECO:0000313" key="4">
    <source>
        <dbReference type="Proteomes" id="UP000480548"/>
    </source>
</evidence>
<keyword evidence="2" id="KW-0732">Signal</keyword>
<accession>A0A7C8JH55</accession>
<evidence type="ECO:0000313" key="3">
    <source>
        <dbReference type="EMBL" id="KAF3123517.1"/>
    </source>
</evidence>
<sequence length="1069" mass="115425">MTTTFLFLLLSLGLPLAQGQSSTVTSFMTVTQIETSTFIPTVTISNKCNGTSSSTSLQLCENLLATWDPFGISSNSSTSRSTSSSRTSHSFTTTTTTTTRPSSTSSIPTPGNLYVFSATDTETLDINSSGNVILSNPSSGLTAAFILNADGTLTSYGSNMKIFADFSDTVTSKRAINTAYSLGFCLLESILRRRGRARGHIIIFPRAAGADGKSYGQFSISSSLLQLDSDGSTYGWVNCVSNNVAVYDTASDDVPGDCGAIDLTASSVPTASYSKYYSAGLKRKSQISEVSTCSISPGSSSSISTTSSRTGGTTGTATSGIDVLPDVPSGTLTNTAAEADFTSTEDPFPVFAMAAFNEGNIYVNDDLQLVMRDRNGTDFHGFQLTSDDQMVFYGGNFTVYANTSVRTVDSIDDRAICYENRIMLMLSLDGTYPAGATIGPFITDPDVGLLLLNWVFLACDEDSHLEIAYLDCPVREGCMAVNPALFLLDSLSRQQALYNGAILAQKAVPTSTYVEPNATTIVLYETNAVNAVRDILLQGGYYEFCSSEFGLYFTSTVTETEVTIVSTETTAATETLSVVDYSAVVIEQVTTATTFQTTTTTTSPFNIPYTTTSRSVSWTTTTTSTTSFTSTRTTTTTAYTCTSLTTINTIAYATKSPPVTSGIFTTTSTTTTRRGRDLGARDVALRERVQDATLTPTYIQPFDAVIVASACSLYFEILYNNFGVTPTSLTFMVDETSIINGTETTYSSTSTSTASTSYNVLGTVTSYSFTTTATSVLTSLSINTNYVTSTTRTTTTAIELQTRLVKTGTLTTTTTTGGSTTRTVIDASTTTVCRPRHRPTNGVIGGQLISGGREPLDNFTTTRNITYDLSLSEASRYQERGYVLWRQLPGGFPAPDAPIDARVQADKYRNETGWAWVGWNFFTCPQTTYSVSVTYKWFFDKNNQQSVFGLPDAADYYKNSEFSFFISGLGDESYKNVNAYDVPLPSGKAASLDGSPDGALRMTREFTAVSWVHGVYFGLSWRFRHNYTTPVLTAQQYMISTNRLLIYGFDMSDDIPLADRPGVSWFLPN</sequence>
<dbReference type="PANTHER" id="PTHR22917:SF6">
    <property type="entry name" value="EG:8D8.2 PROTEIN-RELATED"/>
    <property type="match status" value="1"/>
</dbReference>
<dbReference type="InterPro" id="IPR051298">
    <property type="entry name" value="Heme_transport/Cell_adhesion"/>
</dbReference>
<evidence type="ECO:0000256" key="1">
    <source>
        <dbReference type="SAM" id="MobiDB-lite"/>
    </source>
</evidence>